<proteinExistence type="predicted"/>
<feature type="transmembrane region" description="Helical" evidence="2">
    <location>
        <begin position="305"/>
        <end position="323"/>
    </location>
</feature>
<evidence type="ECO:0000256" key="1">
    <source>
        <dbReference type="SAM" id="Coils"/>
    </source>
</evidence>
<organism evidence="3 4">
    <name type="scientific">Psychroflexus salis</name>
    <dbReference type="NCBI Taxonomy" id="1526574"/>
    <lineage>
        <taxon>Bacteria</taxon>
        <taxon>Pseudomonadati</taxon>
        <taxon>Bacteroidota</taxon>
        <taxon>Flavobacteriia</taxon>
        <taxon>Flavobacteriales</taxon>
        <taxon>Flavobacteriaceae</taxon>
        <taxon>Psychroflexus</taxon>
    </lineage>
</organism>
<name>A0A917EC73_9FLAO</name>
<dbReference type="SUPFAM" id="SSF58113">
    <property type="entry name" value="Apolipoprotein A-I"/>
    <property type="match status" value="1"/>
</dbReference>
<keyword evidence="1" id="KW-0175">Coiled coil</keyword>
<keyword evidence="2" id="KW-0472">Membrane</keyword>
<dbReference type="Gene3D" id="1.10.287.1490">
    <property type="match status" value="1"/>
</dbReference>
<evidence type="ECO:0000256" key="2">
    <source>
        <dbReference type="SAM" id="Phobius"/>
    </source>
</evidence>
<reference evidence="3 4" key="1">
    <citation type="journal article" date="2014" name="Int. J. Syst. Evol. Microbiol.">
        <title>Complete genome sequence of Corynebacterium casei LMG S-19264T (=DSM 44701T), isolated from a smear-ripened cheese.</title>
        <authorList>
            <consortium name="US DOE Joint Genome Institute (JGI-PGF)"/>
            <person name="Walter F."/>
            <person name="Albersmeier A."/>
            <person name="Kalinowski J."/>
            <person name="Ruckert C."/>
        </authorList>
    </citation>
    <scope>NUCLEOTIDE SEQUENCE [LARGE SCALE GENOMIC DNA]</scope>
    <source>
        <strain evidence="3 4">CGMCC 1.12925</strain>
    </source>
</reference>
<accession>A0A917EC73</accession>
<dbReference type="AlphaFoldDB" id="A0A917EC73"/>
<evidence type="ECO:0000313" key="4">
    <source>
        <dbReference type="Proteomes" id="UP000599688"/>
    </source>
</evidence>
<dbReference type="RefSeq" id="WP_188407202.1">
    <property type="nucleotide sequence ID" value="NZ_BMGL01000018.1"/>
</dbReference>
<keyword evidence="4" id="KW-1185">Reference proteome</keyword>
<dbReference type="EMBL" id="BMGL01000018">
    <property type="protein sequence ID" value="GGE22989.1"/>
    <property type="molecule type" value="Genomic_DNA"/>
</dbReference>
<feature type="coiled-coil region" evidence="1">
    <location>
        <begin position="125"/>
        <end position="253"/>
    </location>
</feature>
<dbReference type="Proteomes" id="UP000599688">
    <property type="component" value="Unassembled WGS sequence"/>
</dbReference>
<keyword evidence="2" id="KW-0812">Transmembrane</keyword>
<protein>
    <submittedName>
        <fullName evidence="3">Uncharacterized protein</fullName>
    </submittedName>
</protein>
<comment type="caution">
    <text evidence="3">The sequence shown here is derived from an EMBL/GenBank/DDBJ whole genome shotgun (WGS) entry which is preliminary data.</text>
</comment>
<evidence type="ECO:0000313" key="3">
    <source>
        <dbReference type="EMBL" id="GGE22989.1"/>
    </source>
</evidence>
<keyword evidence="2" id="KW-1133">Transmembrane helix</keyword>
<sequence>MTPTEFENHQLFEKLEQLDLKIRDEELRELVGVDDLNFFETALKYLYDRLNLTIPSIVQESELNTISTELQNALSQINSFVGNKNQGHVTNAKNHTHTALARVRNLPLPFSKNDFNFSKNIANFEKIVKEKYSEIEKENSELKTEFEQLKSELEQTQTEVERLEKALEQKENELNNINETFKTNFDNIKSTATQNYEQDRSTFRNEFDETVELLNKEVETLKNSIDSGTDDLVAKLEAKLEEAKKIVGVVSDKAVTGNYQNVANDNMKTADRFRWIAIGLMLVLSGLLIYTIWDISGDSFDWTKSLIRILSAAALSYPATYAARESSKHRRLESLNRKAELELTAIGPFIELLPDEKKQEIKEKLVEKYFGNNHNSISDLDDKRDENVSIGTIERIVKTLIPFLKK</sequence>
<feature type="transmembrane region" description="Helical" evidence="2">
    <location>
        <begin position="275"/>
        <end position="293"/>
    </location>
</feature>
<gene>
    <name evidence="3" type="ORF">GCM10010831_24880</name>
</gene>